<dbReference type="EMBL" id="JADFTS010000008">
    <property type="protein sequence ID" value="KAF9594087.1"/>
    <property type="molecule type" value="Genomic_DNA"/>
</dbReference>
<proteinExistence type="predicted"/>
<evidence type="ECO:0000313" key="5">
    <source>
        <dbReference type="Proteomes" id="UP000631114"/>
    </source>
</evidence>
<sequence>MEESHMDEFEVTGHYIGVKENGKSNDVIETPYVRMTFGSSDEAKQYYERGREESYVFNGVDGRWVLDKGMLPENQPIDVKAKLISKTAENKIKEAGGAVVLTA</sequence>
<dbReference type="InterPro" id="IPR036227">
    <property type="entry name" value="Ribosomal_uL15/eL18_sf"/>
</dbReference>
<organism evidence="4 5">
    <name type="scientific">Coptis chinensis</name>
    <dbReference type="NCBI Taxonomy" id="261450"/>
    <lineage>
        <taxon>Eukaryota</taxon>
        <taxon>Viridiplantae</taxon>
        <taxon>Streptophyta</taxon>
        <taxon>Embryophyta</taxon>
        <taxon>Tracheophyta</taxon>
        <taxon>Spermatophyta</taxon>
        <taxon>Magnoliopsida</taxon>
        <taxon>Ranunculales</taxon>
        <taxon>Ranunculaceae</taxon>
        <taxon>Coptidoideae</taxon>
        <taxon>Coptis</taxon>
    </lineage>
</organism>
<keyword evidence="1" id="KW-0689">Ribosomal protein</keyword>
<dbReference type="Pfam" id="PF00828">
    <property type="entry name" value="Ribosomal_L27A"/>
    <property type="match status" value="1"/>
</dbReference>
<keyword evidence="2" id="KW-0687">Ribonucleoprotein</keyword>
<reference evidence="4 5" key="1">
    <citation type="submission" date="2020-10" db="EMBL/GenBank/DDBJ databases">
        <title>The Coptis chinensis genome and diversification of protoberbering-type alkaloids.</title>
        <authorList>
            <person name="Wang B."/>
            <person name="Shu S."/>
            <person name="Song C."/>
            <person name="Liu Y."/>
        </authorList>
    </citation>
    <scope>NUCLEOTIDE SEQUENCE [LARGE SCALE GENOMIC DNA]</scope>
    <source>
        <strain evidence="4">HL-2020</strain>
        <tissue evidence="4">Leaf</tissue>
    </source>
</reference>
<comment type="caution">
    <text evidence="4">The sequence shown here is derived from an EMBL/GenBank/DDBJ whole genome shotgun (WGS) entry which is preliminary data.</text>
</comment>
<dbReference type="Proteomes" id="UP000631114">
    <property type="component" value="Unassembled WGS sequence"/>
</dbReference>
<dbReference type="InterPro" id="IPR021131">
    <property type="entry name" value="Ribosomal_uL15/eL18"/>
</dbReference>
<dbReference type="OrthoDB" id="61900at2759"/>
<evidence type="ECO:0000256" key="2">
    <source>
        <dbReference type="ARBA" id="ARBA00023274"/>
    </source>
</evidence>
<evidence type="ECO:0000256" key="1">
    <source>
        <dbReference type="ARBA" id="ARBA00022980"/>
    </source>
</evidence>
<feature type="domain" description="Large ribosomal subunit protein uL15/eL18" evidence="3">
    <location>
        <begin position="61"/>
        <end position="100"/>
    </location>
</feature>
<dbReference type="AlphaFoldDB" id="A0A835H9A8"/>
<gene>
    <name evidence="4" type="ORF">IFM89_027376</name>
</gene>
<evidence type="ECO:0000313" key="4">
    <source>
        <dbReference type="EMBL" id="KAF9594087.1"/>
    </source>
</evidence>
<evidence type="ECO:0000259" key="3">
    <source>
        <dbReference type="Pfam" id="PF00828"/>
    </source>
</evidence>
<dbReference type="Gene3D" id="3.100.10.10">
    <property type="match status" value="1"/>
</dbReference>
<name>A0A835H9A8_9MAGN</name>
<dbReference type="GO" id="GO:0005840">
    <property type="term" value="C:ribosome"/>
    <property type="evidence" value="ECO:0007669"/>
    <property type="project" value="UniProtKB-KW"/>
</dbReference>
<dbReference type="SUPFAM" id="SSF52080">
    <property type="entry name" value="Ribosomal proteins L15p and L18e"/>
    <property type="match status" value="1"/>
</dbReference>
<accession>A0A835H9A8</accession>
<protein>
    <recommendedName>
        <fullName evidence="3">Large ribosomal subunit protein uL15/eL18 domain-containing protein</fullName>
    </recommendedName>
</protein>
<dbReference type="GO" id="GO:1990904">
    <property type="term" value="C:ribonucleoprotein complex"/>
    <property type="evidence" value="ECO:0007669"/>
    <property type="project" value="UniProtKB-KW"/>
</dbReference>
<keyword evidence="5" id="KW-1185">Reference proteome</keyword>